<accession>A0A2A6DGZ2</accession>
<dbReference type="CDD" id="cd00085">
    <property type="entry name" value="HNHc"/>
    <property type="match status" value="1"/>
</dbReference>
<dbReference type="InterPro" id="IPR002711">
    <property type="entry name" value="HNH"/>
</dbReference>
<proteinExistence type="predicted"/>
<dbReference type="InterPro" id="IPR003615">
    <property type="entry name" value="HNH_nuc"/>
</dbReference>
<name>A0A2A6DGZ2_SALER</name>
<dbReference type="SMART" id="SM00507">
    <property type="entry name" value="HNHc"/>
    <property type="match status" value="1"/>
</dbReference>
<keyword evidence="2" id="KW-0540">Nuclease</keyword>
<keyword evidence="2" id="KW-0378">Hydrolase</keyword>
<feature type="domain" description="HNH nuclease" evidence="1">
    <location>
        <begin position="37"/>
        <end position="89"/>
    </location>
</feature>
<comment type="caution">
    <text evidence="2">The sequence shown here is derived from an EMBL/GenBank/DDBJ whole genome shotgun (WGS) entry which is preliminary data.</text>
</comment>
<dbReference type="EMBL" id="NPLM01000001">
    <property type="protein sequence ID" value="PDN88754.1"/>
    <property type="molecule type" value="Genomic_DNA"/>
</dbReference>
<gene>
    <name evidence="2" type="ORF">CIC26_03570</name>
</gene>
<dbReference type="Proteomes" id="UP000873581">
    <property type="component" value="Unassembled WGS sequence"/>
</dbReference>
<dbReference type="GO" id="GO:0008270">
    <property type="term" value="F:zinc ion binding"/>
    <property type="evidence" value="ECO:0007669"/>
    <property type="project" value="InterPro"/>
</dbReference>
<protein>
    <submittedName>
        <fullName evidence="2">HNH endonuclease</fullName>
    </submittedName>
</protein>
<organism evidence="2">
    <name type="scientific">Salmonella enterica</name>
    <name type="common">Salmonella choleraesuis</name>
    <dbReference type="NCBI Taxonomy" id="28901"/>
    <lineage>
        <taxon>Bacteria</taxon>
        <taxon>Pseudomonadati</taxon>
        <taxon>Pseudomonadota</taxon>
        <taxon>Gammaproteobacteria</taxon>
        <taxon>Enterobacterales</taxon>
        <taxon>Enterobacteriaceae</taxon>
        <taxon>Salmonella</taxon>
    </lineage>
</organism>
<dbReference type="GO" id="GO:0004519">
    <property type="term" value="F:endonuclease activity"/>
    <property type="evidence" value="ECO:0007669"/>
    <property type="project" value="UniProtKB-KW"/>
</dbReference>
<sequence>MSKLTTLKPRLKAIDTRRIKPVYGEQRRISGSARVGLKRRIYARDGGHCCMCGRVVDLTDSELDHRIALQFGGDNSERNLWTLCTECHAGKSAREVATGQPDELALKHEVPEDNQTSGFVGL</sequence>
<reference evidence="2" key="1">
    <citation type="submission" date="2017-08" db="EMBL/GenBank/DDBJ databases">
        <title>Whole genome sequencing of Salmonella enterica.</title>
        <authorList>
            <person name="Bell R."/>
            <person name="Levy K."/>
        </authorList>
    </citation>
    <scope>NUCLEOTIDE SEQUENCE [LARGE SCALE GENOMIC DNA]</scope>
    <source>
        <strain evidence="2">CFSAN060805</strain>
    </source>
</reference>
<dbReference type="Pfam" id="PF01844">
    <property type="entry name" value="HNH"/>
    <property type="match status" value="1"/>
</dbReference>
<dbReference type="Gene3D" id="1.10.30.50">
    <property type="match status" value="1"/>
</dbReference>
<evidence type="ECO:0000313" key="2">
    <source>
        <dbReference type="EMBL" id="PDN88754.1"/>
    </source>
</evidence>
<dbReference type="RefSeq" id="WP_023231022.1">
    <property type="nucleotide sequence ID" value="NZ_CABMIV010000001.1"/>
</dbReference>
<keyword evidence="2" id="KW-0255">Endonuclease</keyword>
<dbReference type="AlphaFoldDB" id="A0A2A6DGZ2"/>
<dbReference type="GO" id="GO:0003676">
    <property type="term" value="F:nucleic acid binding"/>
    <property type="evidence" value="ECO:0007669"/>
    <property type="project" value="InterPro"/>
</dbReference>
<evidence type="ECO:0000259" key="1">
    <source>
        <dbReference type="SMART" id="SM00507"/>
    </source>
</evidence>